<proteinExistence type="predicted"/>
<accession>A0A1H0R917</accession>
<feature type="region of interest" description="Disordered" evidence="1">
    <location>
        <begin position="241"/>
        <end position="267"/>
    </location>
</feature>
<keyword evidence="2" id="KW-0732">Signal</keyword>
<organism evidence="3 4">
    <name type="scientific">Microbacterium testaceum (strain StLB037)</name>
    <dbReference type="NCBI Taxonomy" id="979556"/>
    <lineage>
        <taxon>Bacteria</taxon>
        <taxon>Bacillati</taxon>
        <taxon>Actinomycetota</taxon>
        <taxon>Actinomycetes</taxon>
        <taxon>Micrococcales</taxon>
        <taxon>Microbacteriaceae</taxon>
        <taxon>Microbacterium</taxon>
    </lineage>
</organism>
<feature type="signal peptide" evidence="2">
    <location>
        <begin position="1"/>
        <end position="35"/>
    </location>
</feature>
<evidence type="ECO:0000256" key="2">
    <source>
        <dbReference type="SAM" id="SignalP"/>
    </source>
</evidence>
<name>A0A1H0R917_MICTS</name>
<protein>
    <recommendedName>
        <fullName evidence="5">Fructose 1,6-bisphosphatase</fullName>
    </recommendedName>
</protein>
<sequence length="267" mass="28374">MSMPSRRRARVAATAVALALVVPTMLSGCSQIADAIGQFPGQAGSNASVVVPTPVPQSSAGTKPFDSQFTYDGSVRLTSEVADGLELRLDVWAVDPKRTMEWTATNEKQLGFAVNIVDNRVDEKAVLAQKRRVYVSSISITSQTAQTSGQVSSPFQFSADPRTLVPSDTLRSDRGLLLNSFQGGLLVPTTSIRQLPTDTYGITLEFALNVAVEGTANTDTSFSQQTVYQYLPIAIFADEGQSTNGQSTGTSSTNGRAPGWGQTTNQG</sequence>
<feature type="chain" id="PRO_5010248906" description="Fructose 1,6-bisphosphatase" evidence="2">
    <location>
        <begin position="36"/>
        <end position="267"/>
    </location>
</feature>
<reference evidence="3 4" key="1">
    <citation type="submission" date="2016-10" db="EMBL/GenBank/DDBJ databases">
        <authorList>
            <person name="de Groot N.N."/>
        </authorList>
    </citation>
    <scope>NUCLEOTIDE SEQUENCE [LARGE SCALE GENOMIC DNA]</scope>
    <source>
        <strain evidence="3 4">StLB037</strain>
    </source>
</reference>
<dbReference type="Proteomes" id="UP000186456">
    <property type="component" value="Unassembled WGS sequence"/>
</dbReference>
<evidence type="ECO:0000313" key="4">
    <source>
        <dbReference type="Proteomes" id="UP000186456"/>
    </source>
</evidence>
<dbReference type="EMBL" id="FNJN01000006">
    <property type="protein sequence ID" value="SDP25930.1"/>
    <property type="molecule type" value="Genomic_DNA"/>
</dbReference>
<dbReference type="AlphaFoldDB" id="A0A1H0R917"/>
<feature type="compositionally biased region" description="Low complexity" evidence="1">
    <location>
        <begin position="241"/>
        <end position="255"/>
    </location>
</feature>
<dbReference type="PROSITE" id="PS51257">
    <property type="entry name" value="PROKAR_LIPOPROTEIN"/>
    <property type="match status" value="1"/>
</dbReference>
<dbReference type="InterPro" id="IPR006311">
    <property type="entry name" value="TAT_signal"/>
</dbReference>
<dbReference type="PROSITE" id="PS51318">
    <property type="entry name" value="TAT"/>
    <property type="match status" value="1"/>
</dbReference>
<evidence type="ECO:0008006" key="5">
    <source>
        <dbReference type="Google" id="ProtNLM"/>
    </source>
</evidence>
<evidence type="ECO:0000256" key="1">
    <source>
        <dbReference type="SAM" id="MobiDB-lite"/>
    </source>
</evidence>
<gene>
    <name evidence="3" type="ORF">SAMN04487788_2748</name>
</gene>
<evidence type="ECO:0000313" key="3">
    <source>
        <dbReference type="EMBL" id="SDP25930.1"/>
    </source>
</evidence>